<accession>A0A067Q7H4</accession>
<feature type="compositionally biased region" description="Low complexity" evidence="1">
    <location>
        <begin position="167"/>
        <end position="195"/>
    </location>
</feature>
<feature type="transmembrane region" description="Helical" evidence="2">
    <location>
        <begin position="425"/>
        <end position="446"/>
    </location>
</feature>
<feature type="compositionally biased region" description="Low complexity" evidence="1">
    <location>
        <begin position="207"/>
        <end position="238"/>
    </location>
</feature>
<feature type="region of interest" description="Disordered" evidence="1">
    <location>
        <begin position="897"/>
        <end position="919"/>
    </location>
</feature>
<proteinExistence type="predicted"/>
<keyword evidence="4" id="KW-1185">Reference proteome</keyword>
<feature type="compositionally biased region" description="Low complexity" evidence="1">
    <location>
        <begin position="1"/>
        <end position="62"/>
    </location>
</feature>
<evidence type="ECO:0000256" key="1">
    <source>
        <dbReference type="SAM" id="MobiDB-lite"/>
    </source>
</evidence>
<evidence type="ECO:0000313" key="4">
    <source>
        <dbReference type="Proteomes" id="UP000027265"/>
    </source>
</evidence>
<feature type="compositionally biased region" description="Polar residues" evidence="1">
    <location>
        <begin position="269"/>
        <end position="286"/>
    </location>
</feature>
<evidence type="ECO:0000256" key="2">
    <source>
        <dbReference type="SAM" id="Phobius"/>
    </source>
</evidence>
<keyword evidence="2" id="KW-1133">Transmembrane helix</keyword>
<protein>
    <submittedName>
        <fullName evidence="3">Uncharacterized protein</fullName>
    </submittedName>
</protein>
<dbReference type="EMBL" id="KL197715">
    <property type="protein sequence ID" value="KDQ59417.1"/>
    <property type="molecule type" value="Genomic_DNA"/>
</dbReference>
<keyword evidence="2" id="KW-0472">Membrane</keyword>
<feature type="region of interest" description="Disordered" evidence="1">
    <location>
        <begin position="830"/>
        <end position="866"/>
    </location>
</feature>
<dbReference type="InParanoid" id="A0A067Q7H4"/>
<reference evidence="4" key="1">
    <citation type="journal article" date="2014" name="Proc. Natl. Acad. Sci. U.S.A.">
        <title>Extensive sampling of basidiomycete genomes demonstrates inadequacy of the white-rot/brown-rot paradigm for wood decay fungi.</title>
        <authorList>
            <person name="Riley R."/>
            <person name="Salamov A.A."/>
            <person name="Brown D.W."/>
            <person name="Nagy L.G."/>
            <person name="Floudas D."/>
            <person name="Held B.W."/>
            <person name="Levasseur A."/>
            <person name="Lombard V."/>
            <person name="Morin E."/>
            <person name="Otillar R."/>
            <person name="Lindquist E.A."/>
            <person name="Sun H."/>
            <person name="LaButti K.M."/>
            <person name="Schmutz J."/>
            <person name="Jabbour D."/>
            <person name="Luo H."/>
            <person name="Baker S.E."/>
            <person name="Pisabarro A.G."/>
            <person name="Walton J.D."/>
            <person name="Blanchette R.A."/>
            <person name="Henrissat B."/>
            <person name="Martin F."/>
            <person name="Cullen D."/>
            <person name="Hibbett D.S."/>
            <person name="Grigoriev I.V."/>
        </authorList>
    </citation>
    <scope>NUCLEOTIDE SEQUENCE [LARGE SCALE GENOMIC DNA]</scope>
    <source>
        <strain evidence="4">MUCL 33604</strain>
    </source>
</reference>
<keyword evidence="2" id="KW-0812">Transmembrane</keyword>
<dbReference type="Proteomes" id="UP000027265">
    <property type="component" value="Unassembled WGS sequence"/>
</dbReference>
<feature type="compositionally biased region" description="Polar residues" evidence="1">
    <location>
        <begin position="239"/>
        <end position="261"/>
    </location>
</feature>
<dbReference type="STRING" id="933084.A0A067Q7H4"/>
<dbReference type="HOGENOM" id="CLU_317134_0_0_1"/>
<name>A0A067Q7H4_9AGAM</name>
<sequence>METTSASAPSSMSSQTSSPSTASTSDPVTTSASTTSTSSPPTSPSPSTSTPPSLSSTSSSTPSPLPSQNKAIDNPGGASSSSPTLTSTSPSSPTSTTTSSEPTSPTSTASTTTPTSTPSTSPTSQSPPTKGETDTPSSTPTPSPTEPSSGSGNKAASGPGDGENENTTGTVTTVSSQPSTVSPTPSPTQPASGSGNKAASGPGDGESGNTTGTVTTVPSQPSTTSPTQSPTQSSGSGNKATSGKDNGNTVGLATTVPSQPATVPPPSNAGPTSPSKPGPASASNPGPESASKPIPSPTTNSPGENPITPSKMITIILPIPSLISSGATDSPTISSLTKPTIIAAAAAENNPHQPPPSSLPDIISPGPIITTTSIYTTTYHSTETGIGGSVTVVGISTGLVTSTFIVPAPTGDVQTAGNGRSFEGGIVGVVVGLVGLALLVGAVLCWRRRRGAGVAFVVTREVGVGEEEARERESRGRRGTGGIRIPTPFSVSSGWDQGFRDSNERGISQEYSTPHMAFIGEVRKVTHGEGRSVGGKGDDVEEGGDGSSCDCSGCDGVEEWRGVNLPLDSSPNTLGRCRSQRQIGSGLVQGRVLHTRTRGGVEEERGPVLVSLAQDRLEPSRPFRRPSPFPLINDAVESVAEQDGIDPFADPESELGTIREYPSAVSLTETSERAVHHSHSELHTVYASRTRVPPSTTVQTRLSSLNLRGESTSRPPDLVRFDSSMTAGTQISTSLSHRAVQDSHTQLHLPLGGPQHQTGTGINISSPPALSISDFPRPLDLVRFDSSLTMSTDVTVSSRPPSFAPSESDEVFEDALDESQVYNGYRPRQVENPFLDHPISGGSQGDGSDESGGSRMRSWGSGGVDRSRSWRGPFLERLVSVARGDTTPSAVGGYGVAPVGGLGGGGGVGLNGGTQSGRS</sequence>
<feature type="compositionally biased region" description="Low complexity" evidence="1">
    <location>
        <begin position="79"/>
        <end position="138"/>
    </location>
</feature>
<dbReference type="AlphaFoldDB" id="A0A067Q7H4"/>
<gene>
    <name evidence="3" type="ORF">JAAARDRAFT_56430</name>
</gene>
<dbReference type="PANTHER" id="PTHR48125">
    <property type="entry name" value="LP07818P1"/>
    <property type="match status" value="1"/>
</dbReference>
<feature type="region of interest" description="Disordered" evidence="1">
    <location>
        <begin position="1"/>
        <end position="309"/>
    </location>
</feature>
<organism evidence="3 4">
    <name type="scientific">Jaapia argillacea MUCL 33604</name>
    <dbReference type="NCBI Taxonomy" id="933084"/>
    <lineage>
        <taxon>Eukaryota</taxon>
        <taxon>Fungi</taxon>
        <taxon>Dikarya</taxon>
        <taxon>Basidiomycota</taxon>
        <taxon>Agaricomycotina</taxon>
        <taxon>Agaricomycetes</taxon>
        <taxon>Agaricomycetidae</taxon>
        <taxon>Jaapiales</taxon>
        <taxon>Jaapiaceae</taxon>
        <taxon>Jaapia</taxon>
    </lineage>
</organism>
<dbReference type="PANTHER" id="PTHR48125:SF10">
    <property type="entry name" value="OS12G0136300 PROTEIN"/>
    <property type="match status" value="1"/>
</dbReference>
<evidence type="ECO:0000313" key="3">
    <source>
        <dbReference type="EMBL" id="KDQ59417.1"/>
    </source>
</evidence>